<name>A0A2M4DDY3_ANODA</name>
<evidence type="ECO:0000256" key="1">
    <source>
        <dbReference type="SAM" id="Phobius"/>
    </source>
</evidence>
<protein>
    <submittedName>
        <fullName evidence="2">Uncharacterized protein</fullName>
    </submittedName>
</protein>
<accession>A0A2M4DDY3</accession>
<feature type="transmembrane region" description="Helical" evidence="1">
    <location>
        <begin position="91"/>
        <end position="111"/>
    </location>
</feature>
<keyword evidence="1" id="KW-0812">Transmembrane</keyword>
<keyword evidence="1" id="KW-1133">Transmembrane helix</keyword>
<feature type="transmembrane region" description="Helical" evidence="1">
    <location>
        <begin position="57"/>
        <end position="79"/>
    </location>
</feature>
<reference evidence="2" key="1">
    <citation type="submission" date="2018-01" db="EMBL/GenBank/DDBJ databases">
        <title>An insight into the sialome of Amazonian anophelines.</title>
        <authorList>
            <person name="Ribeiro J.M."/>
            <person name="Scarpassa V."/>
            <person name="Calvo E."/>
        </authorList>
    </citation>
    <scope>NUCLEOTIDE SEQUENCE</scope>
</reference>
<dbReference type="EMBL" id="GGFL01011531">
    <property type="protein sequence ID" value="MBW75709.1"/>
    <property type="molecule type" value="Transcribed_RNA"/>
</dbReference>
<organism evidence="2">
    <name type="scientific">Anopheles darlingi</name>
    <name type="common">Mosquito</name>
    <dbReference type="NCBI Taxonomy" id="43151"/>
    <lineage>
        <taxon>Eukaryota</taxon>
        <taxon>Metazoa</taxon>
        <taxon>Ecdysozoa</taxon>
        <taxon>Arthropoda</taxon>
        <taxon>Hexapoda</taxon>
        <taxon>Insecta</taxon>
        <taxon>Pterygota</taxon>
        <taxon>Neoptera</taxon>
        <taxon>Endopterygota</taxon>
        <taxon>Diptera</taxon>
        <taxon>Nematocera</taxon>
        <taxon>Culicoidea</taxon>
        <taxon>Culicidae</taxon>
        <taxon>Anophelinae</taxon>
        <taxon>Anopheles</taxon>
    </lineage>
</organism>
<feature type="transmembrane region" description="Helical" evidence="1">
    <location>
        <begin position="14"/>
        <end position="36"/>
    </location>
</feature>
<dbReference type="AlphaFoldDB" id="A0A2M4DDY3"/>
<evidence type="ECO:0000313" key="2">
    <source>
        <dbReference type="EMBL" id="MBW75709.1"/>
    </source>
</evidence>
<proteinExistence type="predicted"/>
<sequence>MAAPFLRQFHFDRVLLMLVLVLLLLVFVVVGKLLLLRLMMMMMVMRLLAGGDDHARGATVDAAAAAALGPTFDVLFLVVRVAGVATGRRTVVGMVAHIVPVVVLGAIRTMIVMHRLMNSDIYSWLVWHIVHFISGPCK</sequence>
<keyword evidence="1" id="KW-0472">Membrane</keyword>